<dbReference type="SUPFAM" id="SSF56784">
    <property type="entry name" value="HAD-like"/>
    <property type="match status" value="1"/>
</dbReference>
<proteinExistence type="predicted"/>
<dbReference type="Gene3D" id="3.40.50.1000">
    <property type="entry name" value="HAD superfamily/HAD-like"/>
    <property type="match status" value="1"/>
</dbReference>
<dbReference type="EC" id="3.1.3.104" evidence="1"/>
<organism evidence="1">
    <name type="scientific">bioreactor metagenome</name>
    <dbReference type="NCBI Taxonomy" id="1076179"/>
    <lineage>
        <taxon>unclassified sequences</taxon>
        <taxon>metagenomes</taxon>
        <taxon>ecological metagenomes</taxon>
    </lineage>
</organism>
<dbReference type="EMBL" id="VSSQ01093284">
    <property type="protein sequence ID" value="MPN38198.1"/>
    <property type="molecule type" value="Genomic_DNA"/>
</dbReference>
<dbReference type="GO" id="GO:0043726">
    <property type="term" value="F:5-amino-6-(5-phosphoribitylamino)uracil phosphatase activity"/>
    <property type="evidence" value="ECO:0007669"/>
    <property type="project" value="UniProtKB-EC"/>
</dbReference>
<dbReference type="AlphaFoldDB" id="A0A645HGN0"/>
<comment type="caution">
    <text evidence="1">The sequence shown here is derived from an EMBL/GenBank/DDBJ whole genome shotgun (WGS) entry which is preliminary data.</text>
</comment>
<reference evidence="1" key="1">
    <citation type="submission" date="2019-08" db="EMBL/GenBank/DDBJ databases">
        <authorList>
            <person name="Kucharzyk K."/>
            <person name="Murdoch R.W."/>
            <person name="Higgins S."/>
            <person name="Loffler F."/>
        </authorList>
    </citation>
    <scope>NUCLEOTIDE SEQUENCE</scope>
</reference>
<name>A0A645HGN0_9ZZZZ</name>
<gene>
    <name evidence="1" type="primary">ybjI_8</name>
    <name evidence="1" type="ORF">SDC9_185722</name>
</gene>
<keyword evidence="1" id="KW-0378">Hydrolase</keyword>
<evidence type="ECO:0000313" key="1">
    <source>
        <dbReference type="EMBL" id="MPN38198.1"/>
    </source>
</evidence>
<protein>
    <submittedName>
        <fullName evidence="1">5-amino-6-(5-phospho-D-ribitylamino)uracil phosphatase YbjI</fullName>
        <ecNumber evidence="1">3.1.3.104</ecNumber>
    </submittedName>
</protein>
<dbReference type="InterPro" id="IPR023214">
    <property type="entry name" value="HAD_sf"/>
</dbReference>
<dbReference type="Gene3D" id="3.30.1240.10">
    <property type="match status" value="1"/>
</dbReference>
<sequence length="194" mass="21788">MVFYQGKNIHRSPIPFEKLSAPLAAARGLEYPAVIFCGVEAAWTENPDEIFQSDLAKYYARREMISDLMTVPDDVCKMAVFHPVDAEKFALSSLKRFEDDFLISVSGKNWIDLMNPGTNKGTAIKKLQDMLGISEDETMAFGDFLNDLEMMRSCHHSYAMANSHPELAAACRFRAPSNDDNGVMRVIREKVLAV</sequence>
<dbReference type="Pfam" id="PF08282">
    <property type="entry name" value="Hydrolase_3"/>
    <property type="match status" value="1"/>
</dbReference>
<dbReference type="InterPro" id="IPR036412">
    <property type="entry name" value="HAD-like_sf"/>
</dbReference>
<dbReference type="GO" id="GO:0005829">
    <property type="term" value="C:cytosol"/>
    <property type="evidence" value="ECO:0007669"/>
    <property type="project" value="TreeGrafter"/>
</dbReference>
<dbReference type="PANTHER" id="PTHR10000:SF8">
    <property type="entry name" value="HAD SUPERFAMILY HYDROLASE-LIKE, TYPE 3"/>
    <property type="match status" value="1"/>
</dbReference>
<accession>A0A645HGN0</accession>
<dbReference type="GO" id="GO:0000287">
    <property type="term" value="F:magnesium ion binding"/>
    <property type="evidence" value="ECO:0007669"/>
    <property type="project" value="TreeGrafter"/>
</dbReference>
<dbReference type="PANTHER" id="PTHR10000">
    <property type="entry name" value="PHOSPHOSERINE PHOSPHATASE"/>
    <property type="match status" value="1"/>
</dbReference>